<comment type="caution">
    <text evidence="3">The sequence shown here is derived from an EMBL/GenBank/DDBJ whole genome shotgun (WGS) entry which is preliminary data.</text>
</comment>
<organism evidence="3 4">
    <name type="scientific">Rasamsonia emersonii (strain ATCC 16479 / CBS 393.64 / IMI 116815)</name>
    <dbReference type="NCBI Taxonomy" id="1408163"/>
    <lineage>
        <taxon>Eukaryota</taxon>
        <taxon>Fungi</taxon>
        <taxon>Dikarya</taxon>
        <taxon>Ascomycota</taxon>
        <taxon>Pezizomycotina</taxon>
        <taxon>Eurotiomycetes</taxon>
        <taxon>Eurotiomycetidae</taxon>
        <taxon>Eurotiales</taxon>
        <taxon>Trichocomaceae</taxon>
        <taxon>Rasamsonia</taxon>
    </lineage>
</organism>
<dbReference type="OrthoDB" id="3524154at2759"/>
<feature type="domain" description="C2H2-type zinc finger ascomycetes" evidence="2">
    <location>
        <begin position="354"/>
        <end position="383"/>
    </location>
</feature>
<name>A0A0F4YQR1_RASE3</name>
<feature type="compositionally biased region" description="Low complexity" evidence="1">
    <location>
        <begin position="248"/>
        <end position="284"/>
    </location>
</feature>
<dbReference type="Proteomes" id="UP000053958">
    <property type="component" value="Unassembled WGS sequence"/>
</dbReference>
<evidence type="ECO:0000259" key="2">
    <source>
        <dbReference type="Pfam" id="PF24537"/>
    </source>
</evidence>
<proteinExistence type="predicted"/>
<feature type="compositionally biased region" description="Polar residues" evidence="1">
    <location>
        <begin position="132"/>
        <end position="152"/>
    </location>
</feature>
<dbReference type="AlphaFoldDB" id="A0A0F4YQR1"/>
<dbReference type="InterPro" id="IPR057026">
    <property type="entry name" value="Znf-C2H2_ascomycetes"/>
</dbReference>
<evidence type="ECO:0000313" key="3">
    <source>
        <dbReference type="EMBL" id="KKA19968.1"/>
    </source>
</evidence>
<feature type="compositionally biased region" description="Polar residues" evidence="1">
    <location>
        <begin position="84"/>
        <end position="93"/>
    </location>
</feature>
<feature type="compositionally biased region" description="Polar residues" evidence="1">
    <location>
        <begin position="327"/>
        <end position="349"/>
    </location>
</feature>
<feature type="compositionally biased region" description="Low complexity" evidence="1">
    <location>
        <begin position="110"/>
        <end position="120"/>
    </location>
</feature>
<evidence type="ECO:0000313" key="4">
    <source>
        <dbReference type="Proteomes" id="UP000053958"/>
    </source>
</evidence>
<reference evidence="3 4" key="1">
    <citation type="submission" date="2015-04" db="EMBL/GenBank/DDBJ databases">
        <authorList>
            <person name="Heijne W.H."/>
            <person name="Fedorova N.D."/>
            <person name="Nierman W.C."/>
            <person name="Vollebregt A.W."/>
            <person name="Zhao Z."/>
            <person name="Wu L."/>
            <person name="Kumar M."/>
            <person name="Stam H."/>
            <person name="van den Berg M.A."/>
            <person name="Pel H.J."/>
        </authorList>
    </citation>
    <scope>NUCLEOTIDE SEQUENCE [LARGE SCALE GENOMIC DNA]</scope>
    <source>
        <strain evidence="3 4">CBS 393.64</strain>
    </source>
</reference>
<gene>
    <name evidence="3" type="ORF">T310_6037</name>
</gene>
<feature type="compositionally biased region" description="Polar residues" evidence="1">
    <location>
        <begin position="304"/>
        <end position="315"/>
    </location>
</feature>
<keyword evidence="4" id="KW-1185">Reference proteome</keyword>
<dbReference type="EMBL" id="LASV01000301">
    <property type="protein sequence ID" value="KKA19968.1"/>
    <property type="molecule type" value="Genomic_DNA"/>
</dbReference>
<feature type="region of interest" description="Disordered" evidence="1">
    <location>
        <begin position="19"/>
        <end position="354"/>
    </location>
</feature>
<feature type="non-terminal residue" evidence="3">
    <location>
        <position position="1"/>
    </location>
</feature>
<accession>A0A0F4YQR1</accession>
<dbReference type="RefSeq" id="XP_013326580.1">
    <property type="nucleotide sequence ID" value="XM_013471126.1"/>
</dbReference>
<protein>
    <recommendedName>
        <fullName evidence="2">C2H2-type zinc finger ascomycetes domain-containing protein</fullName>
    </recommendedName>
</protein>
<dbReference type="Pfam" id="PF24537">
    <property type="entry name" value="zf-C2H2_fungi"/>
    <property type="match status" value="1"/>
</dbReference>
<dbReference type="STRING" id="1408163.A0A0F4YQR1"/>
<dbReference type="GeneID" id="25318357"/>
<sequence length="387" mass="41053">CADLLVDSLKGERDFSLKSVKNNSDNYDRQLLSKIGKPHSPPRPSVSLGSDRGSISTLPFHSRSLGSGFLPSPISDGPPGAPDSRNSVFQSGAISPGTKTGWKDYTDYRSPSVESSAPSSGMDFDAGRRQAGATTPQFEDTFSLSSRSNRGSYDQGVFSDVEGEFSVDESGQSRQLHSERTPPYLDSMSSHSKQQGMKRRASSPPRELTGDDRHTLHKATSNGDLASRRMSGLPFSGAVSPGSRYPPSHGSLSSASSASFRTSASYSSSASLSVGGSSMTSISSYDRLSSGGLSPKSELEQCQDKTVLNQPSPSGSLAGVPAAKGPQYTNPTDPKSTSSNRKMSVQTALNAPKPNGPKIGGMYICECCPKKPKKFDTLEELRLVTPF</sequence>
<evidence type="ECO:0000256" key="1">
    <source>
        <dbReference type="SAM" id="MobiDB-lite"/>
    </source>
</evidence>